<dbReference type="EMBL" id="KZ505738">
    <property type="protein sequence ID" value="PKU45887.1"/>
    <property type="molecule type" value="Genomic_DNA"/>
</dbReference>
<evidence type="ECO:0000313" key="1">
    <source>
        <dbReference type="EMBL" id="PKU45887.1"/>
    </source>
</evidence>
<evidence type="ECO:0000313" key="2">
    <source>
        <dbReference type="Proteomes" id="UP000233556"/>
    </source>
</evidence>
<accession>A0A2I0UIL0</accession>
<dbReference type="OrthoDB" id="3549872at2759"/>
<proteinExistence type="predicted"/>
<organism evidence="1 2">
    <name type="scientific">Limosa lapponica baueri</name>
    <dbReference type="NCBI Taxonomy" id="1758121"/>
    <lineage>
        <taxon>Eukaryota</taxon>
        <taxon>Metazoa</taxon>
        <taxon>Chordata</taxon>
        <taxon>Craniata</taxon>
        <taxon>Vertebrata</taxon>
        <taxon>Euteleostomi</taxon>
        <taxon>Archelosauria</taxon>
        <taxon>Archosauria</taxon>
        <taxon>Dinosauria</taxon>
        <taxon>Saurischia</taxon>
        <taxon>Theropoda</taxon>
        <taxon>Coelurosauria</taxon>
        <taxon>Aves</taxon>
        <taxon>Neognathae</taxon>
        <taxon>Neoaves</taxon>
        <taxon>Charadriiformes</taxon>
        <taxon>Scolopacidae</taxon>
        <taxon>Limosa</taxon>
    </lineage>
</organism>
<evidence type="ECO:0008006" key="3">
    <source>
        <dbReference type="Google" id="ProtNLM"/>
    </source>
</evidence>
<reference evidence="2" key="2">
    <citation type="submission" date="2017-12" db="EMBL/GenBank/DDBJ databases">
        <title>Genome sequence of the Bar-tailed Godwit (Limosa lapponica baueri).</title>
        <authorList>
            <person name="Lima N.C.B."/>
            <person name="Parody-Merino A.M."/>
            <person name="Battley P.F."/>
            <person name="Fidler A.E."/>
            <person name="Prosdocimi F."/>
        </authorList>
    </citation>
    <scope>NUCLEOTIDE SEQUENCE [LARGE SCALE GENOMIC DNA]</scope>
</reference>
<dbReference type="AlphaFoldDB" id="A0A2I0UIL0"/>
<protein>
    <recommendedName>
        <fullName evidence="3">Rna-directed dna polymerase from mobile element jockey-like</fullName>
    </recommendedName>
</protein>
<sequence>MRRGAMLDLVLTNKEGLVGNVKLKNSDHKVVEFKILRVTSMVHKYSGVKRGPTKLVSIQGSPPPSQQCAQVAKKVNSILACIRNSVASRTSKLPVPLYLALVRLHLK</sequence>
<dbReference type="Proteomes" id="UP000233556">
    <property type="component" value="Unassembled WGS sequence"/>
</dbReference>
<reference evidence="2" key="1">
    <citation type="submission" date="2017-11" db="EMBL/GenBank/DDBJ databases">
        <authorList>
            <person name="Lima N.C."/>
            <person name="Parody-Merino A.M."/>
            <person name="Battley P.F."/>
            <person name="Fidler A.E."/>
            <person name="Prosdocimi F."/>
        </authorList>
    </citation>
    <scope>NUCLEOTIDE SEQUENCE [LARGE SCALE GENOMIC DNA]</scope>
</reference>
<keyword evidence="2" id="KW-1185">Reference proteome</keyword>
<gene>
    <name evidence="1" type="ORF">llap_3829</name>
</gene>
<name>A0A2I0UIL0_LIMLA</name>